<dbReference type="RefSeq" id="XP_047769242.1">
    <property type="nucleotide sequence ID" value="XM_047913287.1"/>
</dbReference>
<evidence type="ECO:0000313" key="3">
    <source>
        <dbReference type="Proteomes" id="UP000756132"/>
    </source>
</evidence>
<keyword evidence="3" id="KW-1185">Reference proteome</keyword>
<proteinExistence type="predicted"/>
<dbReference type="EMBL" id="CP090175">
    <property type="protein sequence ID" value="UJO24876.1"/>
    <property type="molecule type" value="Genomic_DNA"/>
</dbReference>
<accession>A0A9Q8PLS0</accession>
<protein>
    <submittedName>
        <fullName evidence="2">Uncharacterized protein</fullName>
    </submittedName>
</protein>
<reference evidence="2" key="1">
    <citation type="submission" date="2021-12" db="EMBL/GenBank/DDBJ databases">
        <authorList>
            <person name="Zaccaron A."/>
            <person name="Stergiopoulos I."/>
        </authorList>
    </citation>
    <scope>NUCLEOTIDE SEQUENCE</scope>
    <source>
        <strain evidence="2">Race5_Kim</strain>
    </source>
</reference>
<feature type="region of interest" description="Disordered" evidence="1">
    <location>
        <begin position="61"/>
        <end position="94"/>
    </location>
</feature>
<feature type="compositionally biased region" description="Polar residues" evidence="1">
    <location>
        <begin position="117"/>
        <end position="132"/>
    </location>
</feature>
<feature type="region of interest" description="Disordered" evidence="1">
    <location>
        <begin position="117"/>
        <end position="149"/>
    </location>
</feature>
<feature type="compositionally biased region" description="Basic and acidic residues" evidence="1">
    <location>
        <begin position="461"/>
        <end position="474"/>
    </location>
</feature>
<gene>
    <name evidence="2" type="ORF">CLAFUR5_14139</name>
</gene>
<feature type="region of interest" description="Disordered" evidence="1">
    <location>
        <begin position="410"/>
        <end position="474"/>
    </location>
</feature>
<name>A0A9Q8PLS0_PASFU</name>
<feature type="compositionally biased region" description="Basic and acidic residues" evidence="1">
    <location>
        <begin position="414"/>
        <end position="443"/>
    </location>
</feature>
<feature type="region of interest" description="Disordered" evidence="1">
    <location>
        <begin position="259"/>
        <end position="307"/>
    </location>
</feature>
<organism evidence="2 3">
    <name type="scientific">Passalora fulva</name>
    <name type="common">Tomato leaf mold</name>
    <name type="synonym">Cladosporium fulvum</name>
    <dbReference type="NCBI Taxonomy" id="5499"/>
    <lineage>
        <taxon>Eukaryota</taxon>
        <taxon>Fungi</taxon>
        <taxon>Dikarya</taxon>
        <taxon>Ascomycota</taxon>
        <taxon>Pezizomycotina</taxon>
        <taxon>Dothideomycetes</taxon>
        <taxon>Dothideomycetidae</taxon>
        <taxon>Mycosphaerellales</taxon>
        <taxon>Mycosphaerellaceae</taxon>
        <taxon>Fulvia</taxon>
    </lineage>
</organism>
<dbReference type="Proteomes" id="UP000756132">
    <property type="component" value="Chromosome 13"/>
</dbReference>
<feature type="compositionally biased region" description="Polar residues" evidence="1">
    <location>
        <begin position="66"/>
        <end position="80"/>
    </location>
</feature>
<reference evidence="2" key="2">
    <citation type="journal article" date="2022" name="Microb. Genom.">
        <title>A chromosome-scale genome assembly of the tomato pathogen Cladosporium fulvum reveals a compartmentalized genome architecture and the presence of a dispensable chromosome.</title>
        <authorList>
            <person name="Zaccaron A.Z."/>
            <person name="Chen L.H."/>
            <person name="Samaras A."/>
            <person name="Stergiopoulos I."/>
        </authorList>
    </citation>
    <scope>NUCLEOTIDE SEQUENCE</scope>
    <source>
        <strain evidence="2">Race5_Kim</strain>
    </source>
</reference>
<dbReference type="GeneID" id="71994017"/>
<dbReference type="KEGG" id="ffu:CLAFUR5_14139"/>
<evidence type="ECO:0000313" key="2">
    <source>
        <dbReference type="EMBL" id="UJO24876.1"/>
    </source>
</evidence>
<sequence length="582" mass="65969">MLAPDLSYLLDVLNIADGDTEEQLDERLKTQAKLLGIDVEEQKAQDGKSFKAYWPDYPRRSESIDSRASQSTGLTSTFSDLSKDRGYHDATGRRSRASLSFRDYDAFISRGVPNGRHSISFSPLTTPSRSTFSLPLSQPPSPDSGSPRRHLRRIRRLSMLRRHSRNGSDVSLPDSCPHCPHHVASQRRAMHKLPCGHKLCTQALRNTVKNAIECQTGAVPSCCGKPIPGSLVEHVMTQEEQNALLDKLEQWDEAMSIAPSVASSRRDSIHSHQQQRPGALSNCRSRAVSDESRHVHVTSAGGNASQHITDRDDYVSLQKVQAEQRDRFLAWADKQRSDLNSKHEHYRKEMLTNHESALEDMAEHHSSAIADAEDKQVKAESDLRDLQEKEERDNATALKHMEAYCAGTYSSGEQHNRQVTKQDRAELDKARRARDHMDNKHESQINVLRGEQSRRMRLRSQRQERELQELKRQQRKTELELERTFTGEVSKTDECINEKRRRIYWRWELDTAILAKRVEVETGVCLNAPLPAMDWTSRHASDSTATQANLMGDNDPKHGISTGYISTSQSHMSSQGFRIGAL</sequence>
<dbReference type="AlphaFoldDB" id="A0A9Q8PLS0"/>
<evidence type="ECO:0000256" key="1">
    <source>
        <dbReference type="SAM" id="MobiDB-lite"/>
    </source>
</evidence>
<dbReference type="OrthoDB" id="9977870at2759"/>
<feature type="compositionally biased region" description="Basic and acidic residues" evidence="1">
    <location>
        <begin position="81"/>
        <end position="92"/>
    </location>
</feature>